<dbReference type="Pfam" id="PF03009">
    <property type="entry name" value="GDPD"/>
    <property type="match status" value="1"/>
</dbReference>
<dbReference type="Proteomes" id="UP000000552">
    <property type="component" value="Chromosome"/>
</dbReference>
<dbReference type="GO" id="GO:0006644">
    <property type="term" value="P:phospholipid metabolic process"/>
    <property type="evidence" value="ECO:0007669"/>
    <property type="project" value="TreeGrafter"/>
</dbReference>
<protein>
    <submittedName>
        <fullName evidence="2">Mlr8455 protein</fullName>
    </submittedName>
</protein>
<evidence type="ECO:0000259" key="1">
    <source>
        <dbReference type="PROSITE" id="PS51704"/>
    </source>
</evidence>
<gene>
    <name evidence="2" type="ordered locus">mlr8455</name>
</gene>
<dbReference type="GO" id="GO:0008889">
    <property type="term" value="F:glycerophosphodiester phosphodiesterase activity"/>
    <property type="evidence" value="ECO:0007669"/>
    <property type="project" value="TreeGrafter"/>
</dbReference>
<organism evidence="2 3">
    <name type="scientific">Mesorhizobium japonicum (strain LMG 29417 / CECT 9101 / MAFF 303099)</name>
    <name type="common">Mesorhizobium loti (strain MAFF 303099)</name>
    <dbReference type="NCBI Taxonomy" id="266835"/>
    <lineage>
        <taxon>Bacteria</taxon>
        <taxon>Pseudomonadati</taxon>
        <taxon>Pseudomonadota</taxon>
        <taxon>Alphaproteobacteria</taxon>
        <taxon>Hyphomicrobiales</taxon>
        <taxon>Phyllobacteriaceae</taxon>
        <taxon>Mesorhizobium</taxon>
    </lineage>
</organism>
<dbReference type="KEGG" id="mlo:mlr8455"/>
<feature type="domain" description="GP-PDE" evidence="1">
    <location>
        <begin position="100"/>
        <end position="382"/>
    </location>
</feature>
<dbReference type="SUPFAM" id="SSF51695">
    <property type="entry name" value="PLC-like phosphodiesterases"/>
    <property type="match status" value="1"/>
</dbReference>
<dbReference type="Gene3D" id="3.20.20.190">
    <property type="entry name" value="Phosphatidylinositol (PI) phosphodiesterase"/>
    <property type="match status" value="1"/>
</dbReference>
<evidence type="ECO:0000313" key="3">
    <source>
        <dbReference type="Proteomes" id="UP000000552"/>
    </source>
</evidence>
<reference evidence="2 3" key="1">
    <citation type="journal article" date="2000" name="DNA Res.">
        <title>Complete genome structure of the nitrogen-fixing symbiotic bacterium Mesorhizobium loti.</title>
        <authorList>
            <person name="Kaneko T."/>
            <person name="Nakamura Y."/>
            <person name="Sato S."/>
            <person name="Asamizu E."/>
            <person name="Kato T."/>
            <person name="Sasamoto S."/>
            <person name="Watanabe A."/>
            <person name="Idesawa K."/>
            <person name="Ishikawa A."/>
            <person name="Kawashima K."/>
            <person name="Kimura T."/>
            <person name="Kishida Y."/>
            <person name="Kiyokawa C."/>
            <person name="Kohara M."/>
            <person name="Matsumoto M."/>
            <person name="Matsuno A."/>
            <person name="Mochizuki Y."/>
            <person name="Nakayama S."/>
            <person name="Nakazaki N."/>
            <person name="Shimpo S."/>
            <person name="Sugimoto M."/>
            <person name="Takeuchi C."/>
            <person name="Yamada M."/>
            <person name="Tabata S."/>
        </authorList>
    </citation>
    <scope>NUCLEOTIDE SEQUENCE [LARGE SCALE GENOMIC DNA]</scope>
    <source>
        <strain evidence="3">LMG 29417 / CECT 9101 / MAFF 303099</strain>
    </source>
</reference>
<dbReference type="AlphaFoldDB" id="Q982X0"/>
<dbReference type="GO" id="GO:0005886">
    <property type="term" value="C:plasma membrane"/>
    <property type="evidence" value="ECO:0007669"/>
    <property type="project" value="TreeGrafter"/>
</dbReference>
<dbReference type="PANTHER" id="PTHR46320:SF1">
    <property type="entry name" value="GLYCEROPHOSPHODIESTER PHOSPHODIESTERASE 1"/>
    <property type="match status" value="1"/>
</dbReference>
<dbReference type="PROSITE" id="PS50007">
    <property type="entry name" value="PIPLC_X_DOMAIN"/>
    <property type="match status" value="1"/>
</dbReference>
<dbReference type="InterPro" id="IPR030395">
    <property type="entry name" value="GP_PDE_dom"/>
</dbReference>
<dbReference type="PROSITE" id="PS51704">
    <property type="entry name" value="GP_PDE"/>
    <property type="match status" value="1"/>
</dbReference>
<dbReference type="EMBL" id="BA000012">
    <property type="protein sequence ID" value="BAB54336.1"/>
    <property type="molecule type" value="Genomic_DNA"/>
</dbReference>
<dbReference type="InterPro" id="IPR017946">
    <property type="entry name" value="PLC-like_Pdiesterase_TIM-brl"/>
</dbReference>
<dbReference type="PANTHER" id="PTHR46320">
    <property type="entry name" value="GLYCEROPHOSPHODIESTER PHOSPHODIESTERASE 1"/>
    <property type="match status" value="1"/>
</dbReference>
<proteinExistence type="predicted"/>
<accession>Q982X0</accession>
<dbReference type="GO" id="GO:0070291">
    <property type="term" value="P:N-acylethanolamine metabolic process"/>
    <property type="evidence" value="ECO:0007669"/>
    <property type="project" value="TreeGrafter"/>
</dbReference>
<dbReference type="eggNOG" id="COG0584">
    <property type="taxonomic scope" value="Bacteria"/>
</dbReference>
<dbReference type="CDD" id="cd08566">
    <property type="entry name" value="GDPD_AtGDE_like"/>
    <property type="match status" value="1"/>
</dbReference>
<name>Q982X0_RHILO</name>
<dbReference type="HOGENOM" id="CLU_030006_9_3_5"/>
<sequence length="407" mass="44351">MDHLALGRNAGDGMVPSALETHLTNLSRETASRLRSPPCHGHRLSRLRSGKERFSMRTIWLSLLLCTTLAAVSSQASAAESRARQILDRFEHANQWRDHVMVAAHRAGSMQAGKTLYAENSLAAVEGSIAMGAEIVEVDIRRSKDGEFVVMHDSWLDRTTTCKGEVVKHTLAELKTCRLVIEGTRAVTDERVSTLREMLLATRDRILINLDNKLEVGDLPGMIAVARDLGMADQVIVKENLWNQTRIATVKAAMAAIGGGVQFMPIIADDAVHDAGFAETVDHAFSPRAIELINWRAGAQTLTETGGPLFSTRMRAAAVRGNWHIWADTYAIVNKPGGFLAGGRGDELAVQASLPREAWGFWVDRGATIIQTDEPKAAIDWLAANAYRVPYAGTGERIEPAATASIN</sequence>
<dbReference type="GO" id="GO:0006580">
    <property type="term" value="P:ethanolamine metabolic process"/>
    <property type="evidence" value="ECO:0007669"/>
    <property type="project" value="TreeGrafter"/>
</dbReference>
<evidence type="ECO:0000313" key="2">
    <source>
        <dbReference type="EMBL" id="BAB54336.1"/>
    </source>
</evidence>